<dbReference type="PROSITE" id="PS50928">
    <property type="entry name" value="ABC_TM1"/>
    <property type="match status" value="1"/>
</dbReference>
<evidence type="ECO:0000256" key="5">
    <source>
        <dbReference type="ARBA" id="ARBA00023136"/>
    </source>
</evidence>
<feature type="transmembrane region" description="Helical" evidence="8">
    <location>
        <begin position="236"/>
        <end position="255"/>
    </location>
</feature>
<name>A0A1V6N1S8_METAZ</name>
<dbReference type="SUPFAM" id="SSF161098">
    <property type="entry name" value="MetI-like"/>
    <property type="match status" value="1"/>
</dbReference>
<dbReference type="AlphaFoldDB" id="A0A1V6N1S8"/>
<protein>
    <submittedName>
        <fullName evidence="10">ABC-type transporter, permease component</fullName>
    </submittedName>
</protein>
<dbReference type="GO" id="GO:0043190">
    <property type="term" value="C:ATP-binding cassette (ABC) transporter complex"/>
    <property type="evidence" value="ECO:0007669"/>
    <property type="project" value="InterPro"/>
</dbReference>
<evidence type="ECO:0000256" key="7">
    <source>
        <dbReference type="ARBA" id="ARBA00035652"/>
    </source>
</evidence>
<feature type="transmembrane region" description="Helical" evidence="8">
    <location>
        <begin position="149"/>
        <end position="176"/>
    </location>
</feature>
<dbReference type="InterPro" id="IPR035906">
    <property type="entry name" value="MetI-like_sf"/>
</dbReference>
<evidence type="ECO:0000256" key="4">
    <source>
        <dbReference type="ARBA" id="ARBA00022989"/>
    </source>
</evidence>
<dbReference type="Gene3D" id="1.10.3720.10">
    <property type="entry name" value="MetI-like"/>
    <property type="match status" value="1"/>
</dbReference>
<dbReference type="SUPFAM" id="SSF53850">
    <property type="entry name" value="Periplasmic binding protein-like II"/>
    <property type="match status" value="1"/>
</dbReference>
<dbReference type="CDD" id="cd13612">
    <property type="entry name" value="PBP2_ProWX"/>
    <property type="match status" value="1"/>
</dbReference>
<sequence length="529" mass="58549">MLNILLEESFSLLISDHEFFMDLLIQHIQLSLISILIAIVLGMIIGIIVSEYEKNKWILSVVNFVYTIPSIALFGLLIPISGIGDVSAIIALTIYALLPMVKNTHSGITNIDKGILEAARGMGSTKFQMLYKIKIPLAMPHIMAGIRTMAVMTIALAGIAAFIGAGGLGVAIYRGITTNNMAMTIAGSILIAILAIVVDFILGQIEKITKYGKNDSKFVNKLKKISKNNENNKKPVAIVAIILVIGLVGGGILYGSSSSETINIASKPYTEQYILGYMLKELIEEKTDLNVKLSTGIAGGVSTIHPGMEKGDFDLYPEYTGTGWMEVLKEGGTFTTEQNSELKSKYNEKYNMSWVGMYGFENTYGIAVNKEIADKYNLKTYSDLAKVSNDLTFGAEPDFFERNDGYNAISEKYNFNFKDTKDMDVGLKYNAINDKKIDVVVIYTTDGRLISSNITILKDDLGFFPSYECGNVVRNEVLKEHPELKEVLLKLEGLISNEDMAKMNYQVEVEKKDPKDVAHEFLKEKKLVD</sequence>
<dbReference type="RefSeq" id="WP_249025039.1">
    <property type="nucleotide sequence ID" value="NZ_JXMW01000011.1"/>
</dbReference>
<keyword evidence="4 8" id="KW-1133">Transmembrane helix</keyword>
<evidence type="ECO:0000256" key="1">
    <source>
        <dbReference type="ARBA" id="ARBA00004141"/>
    </source>
</evidence>
<dbReference type="Gene3D" id="3.40.190.120">
    <property type="entry name" value="Osmoprotection protein (prox), domain 2"/>
    <property type="match status" value="1"/>
</dbReference>
<comment type="similarity">
    <text evidence="6">In the C-terminal section; belongs to the OsmX family.</text>
</comment>
<feature type="transmembrane region" description="Helical" evidence="8">
    <location>
        <begin position="182"/>
        <end position="202"/>
    </location>
</feature>
<comment type="caution">
    <text evidence="10">The sequence shown here is derived from an EMBL/GenBank/DDBJ whole genome shotgun (WGS) entry which is preliminary data.</text>
</comment>
<comment type="similarity">
    <text evidence="8">Belongs to the binding-protein-dependent transport system permease family.</text>
</comment>
<keyword evidence="11" id="KW-1185">Reference proteome</keyword>
<keyword evidence="2 8" id="KW-0813">Transport</keyword>
<dbReference type="InterPro" id="IPR007210">
    <property type="entry name" value="ABC_Gly_betaine_transp_sub-bd"/>
</dbReference>
<comment type="subcellular location">
    <subcellularLocation>
        <location evidence="8">Cell membrane</location>
        <topology evidence="8">Multi-pass membrane protein</topology>
    </subcellularLocation>
    <subcellularLocation>
        <location evidence="1">Membrane</location>
        <topology evidence="1">Multi-pass membrane protein</topology>
    </subcellularLocation>
</comment>
<dbReference type="PANTHER" id="PTHR30177">
    <property type="entry name" value="GLYCINE BETAINE/L-PROLINE TRANSPORT SYSTEM PERMEASE PROTEIN PROW"/>
    <property type="match status" value="1"/>
</dbReference>
<dbReference type="Proteomes" id="UP000191661">
    <property type="component" value="Unassembled WGS sequence"/>
</dbReference>
<organism evidence="10 11">
    <name type="scientific">Methanobrevibacter arboriphilus JCM 13429 = DSM 1125</name>
    <dbReference type="NCBI Taxonomy" id="1300164"/>
    <lineage>
        <taxon>Archaea</taxon>
        <taxon>Methanobacteriati</taxon>
        <taxon>Methanobacteriota</taxon>
        <taxon>Methanomada group</taxon>
        <taxon>Methanobacteria</taxon>
        <taxon>Methanobacteriales</taxon>
        <taxon>Methanobacteriaceae</taxon>
        <taxon>Methanobrevibacter</taxon>
    </lineage>
</organism>
<evidence type="ECO:0000256" key="6">
    <source>
        <dbReference type="ARBA" id="ARBA00035642"/>
    </source>
</evidence>
<evidence type="ECO:0000256" key="8">
    <source>
        <dbReference type="RuleBase" id="RU363032"/>
    </source>
</evidence>
<dbReference type="FunFam" id="1.10.3720.10:FF:000001">
    <property type="entry name" value="Glycine betaine ABC transporter, permease"/>
    <property type="match status" value="1"/>
</dbReference>
<proteinExistence type="inferred from homology"/>
<evidence type="ECO:0000256" key="2">
    <source>
        <dbReference type="ARBA" id="ARBA00022448"/>
    </source>
</evidence>
<feature type="domain" description="ABC transmembrane type-1" evidence="9">
    <location>
        <begin position="24"/>
        <end position="202"/>
    </location>
</feature>
<keyword evidence="3 8" id="KW-0812">Transmembrane</keyword>
<accession>A0A1V6N1S8</accession>
<dbReference type="InterPro" id="IPR051204">
    <property type="entry name" value="ABC_transp_perm/SBD"/>
</dbReference>
<dbReference type="Pfam" id="PF04069">
    <property type="entry name" value="OpuAC"/>
    <property type="match status" value="1"/>
</dbReference>
<keyword evidence="5 8" id="KW-0472">Membrane</keyword>
<dbReference type="InterPro" id="IPR000515">
    <property type="entry name" value="MetI-like"/>
</dbReference>
<dbReference type="EMBL" id="JXMW01000011">
    <property type="protein sequence ID" value="OQD58639.1"/>
    <property type="molecule type" value="Genomic_DNA"/>
</dbReference>
<feature type="transmembrane region" description="Helical" evidence="8">
    <location>
        <begin position="28"/>
        <end position="50"/>
    </location>
</feature>
<gene>
    <name evidence="10" type="ORF">MBBAR_11c00320</name>
</gene>
<dbReference type="PANTHER" id="PTHR30177:SF4">
    <property type="entry name" value="OSMOPROTECTANT IMPORT PERMEASE PROTEIN OSMW"/>
    <property type="match status" value="1"/>
</dbReference>
<reference evidence="10 11" key="1">
    <citation type="submission" date="2014-12" db="EMBL/GenBank/DDBJ databases">
        <title>Genome sequence of Methanobrevibacter arboriphilicus DH1, DSM1125.</title>
        <authorList>
            <person name="Poehlein A."/>
            <person name="Thauer R.K."/>
            <person name="Seedorf H."/>
            <person name="Daniel R."/>
        </authorList>
    </citation>
    <scope>NUCLEOTIDE SEQUENCE [LARGE SCALE GENOMIC DNA]</scope>
    <source>
        <strain evidence="10 11">DH1</strain>
    </source>
</reference>
<dbReference type="GO" id="GO:0022857">
    <property type="term" value="F:transmembrane transporter activity"/>
    <property type="evidence" value="ECO:0007669"/>
    <property type="project" value="InterPro"/>
</dbReference>
<dbReference type="CDD" id="cd06261">
    <property type="entry name" value="TM_PBP2"/>
    <property type="match status" value="1"/>
</dbReference>
<dbReference type="GO" id="GO:0031460">
    <property type="term" value="P:glycine betaine transport"/>
    <property type="evidence" value="ECO:0007669"/>
    <property type="project" value="TreeGrafter"/>
</dbReference>
<feature type="transmembrane region" description="Helical" evidence="8">
    <location>
        <begin position="57"/>
        <end position="77"/>
    </location>
</feature>
<evidence type="ECO:0000313" key="10">
    <source>
        <dbReference type="EMBL" id="OQD58639.1"/>
    </source>
</evidence>
<evidence type="ECO:0000259" key="9">
    <source>
        <dbReference type="PROSITE" id="PS50928"/>
    </source>
</evidence>
<dbReference type="Gene3D" id="3.40.190.10">
    <property type="entry name" value="Periplasmic binding protein-like II"/>
    <property type="match status" value="1"/>
</dbReference>
<feature type="transmembrane region" description="Helical" evidence="8">
    <location>
        <begin position="83"/>
        <end position="101"/>
    </location>
</feature>
<comment type="similarity">
    <text evidence="7">In the N-terminal section; belongs to the binding-protein-dependent transport system permease family.</text>
</comment>
<evidence type="ECO:0000313" key="11">
    <source>
        <dbReference type="Proteomes" id="UP000191661"/>
    </source>
</evidence>
<dbReference type="Pfam" id="PF00528">
    <property type="entry name" value="BPD_transp_1"/>
    <property type="match status" value="1"/>
</dbReference>
<evidence type="ECO:0000256" key="3">
    <source>
        <dbReference type="ARBA" id="ARBA00022692"/>
    </source>
</evidence>